<sequence length="209" mass="24419">MQKTNYIYLLITLFFLFTNYKNSFGQNGEWVKGHYYTWSGERVEGFLKHRFQAQFGSGPDNSLRFMADRDAKRITLTTKEVKSFVLQIERDKVDSFIVIKNFTINVFATYREDFVKVVATGPLNLYMHYSTVSTGSKYGATTSPVSNWLVQKGESLTLIKNQSNFKEVMPQLVSDDTELVEKITNKEFKYRDIEEVIRLYNQKRFTSLN</sequence>
<dbReference type="eggNOG" id="ENOG5033I7C">
    <property type="taxonomic scope" value="Bacteria"/>
</dbReference>
<dbReference type="OrthoDB" id="1494015at2"/>
<keyword evidence="2" id="KW-1185">Reference proteome</keyword>
<dbReference type="RefSeq" id="WP_014679360.1">
    <property type="nucleotide sequence ID" value="NC_017770.1"/>
</dbReference>
<dbReference type="HOGENOM" id="CLU_1320195_0_0_10"/>
<protein>
    <submittedName>
        <fullName evidence="1">Uncharacterized protein</fullName>
    </submittedName>
</protein>
<dbReference type="Proteomes" id="UP000007590">
    <property type="component" value="Chromosome"/>
</dbReference>
<reference evidence="1" key="1">
    <citation type="submission" date="2012-02" db="EMBL/GenBank/DDBJ databases">
        <title>The complete genome of Solitalea canadensis DSM 3403.</title>
        <authorList>
            <consortium name="US DOE Joint Genome Institute (JGI-PGF)"/>
            <person name="Lucas S."/>
            <person name="Copeland A."/>
            <person name="Lapidus A."/>
            <person name="Glavina del Rio T."/>
            <person name="Dalin E."/>
            <person name="Tice H."/>
            <person name="Bruce D."/>
            <person name="Goodwin L."/>
            <person name="Pitluck S."/>
            <person name="Peters L."/>
            <person name="Ovchinnikova G."/>
            <person name="Lu M."/>
            <person name="Kyrpides N."/>
            <person name="Mavromatis K."/>
            <person name="Ivanova N."/>
            <person name="Brettin T."/>
            <person name="Detter J.C."/>
            <person name="Han C."/>
            <person name="Larimer F."/>
            <person name="Land M."/>
            <person name="Hauser L."/>
            <person name="Markowitz V."/>
            <person name="Cheng J.-F."/>
            <person name="Hugenholtz P."/>
            <person name="Woyke T."/>
            <person name="Wu D."/>
            <person name="Spring S."/>
            <person name="Schroeder M."/>
            <person name="Kopitz M."/>
            <person name="Brambilla E."/>
            <person name="Klenk H.-P."/>
            <person name="Eisen J.A."/>
        </authorList>
    </citation>
    <scope>NUCLEOTIDE SEQUENCE</scope>
    <source>
        <strain evidence="1">DSM 3403</strain>
    </source>
</reference>
<dbReference type="KEGG" id="scn:Solca_1024"/>
<dbReference type="AlphaFoldDB" id="H8KV74"/>
<organism evidence="1 2">
    <name type="scientific">Solitalea canadensis (strain ATCC 29591 / DSM 3403 / JCM 21819 / LMG 8368 / NBRC 15130 / NCIMB 12057 / USAM 9D)</name>
    <name type="common">Flexibacter canadensis</name>
    <dbReference type="NCBI Taxonomy" id="929556"/>
    <lineage>
        <taxon>Bacteria</taxon>
        <taxon>Pseudomonadati</taxon>
        <taxon>Bacteroidota</taxon>
        <taxon>Sphingobacteriia</taxon>
        <taxon>Sphingobacteriales</taxon>
        <taxon>Sphingobacteriaceae</taxon>
        <taxon>Solitalea</taxon>
    </lineage>
</organism>
<accession>H8KV74</accession>
<gene>
    <name evidence="1" type="ordered locus">Solca_1024</name>
</gene>
<evidence type="ECO:0000313" key="2">
    <source>
        <dbReference type="Proteomes" id="UP000007590"/>
    </source>
</evidence>
<dbReference type="STRING" id="929556.Solca_1024"/>
<proteinExistence type="predicted"/>
<name>H8KV74_SOLCM</name>
<dbReference type="EMBL" id="CP003349">
    <property type="protein sequence ID" value="AFD06132.1"/>
    <property type="molecule type" value="Genomic_DNA"/>
</dbReference>
<evidence type="ECO:0000313" key="1">
    <source>
        <dbReference type="EMBL" id="AFD06132.1"/>
    </source>
</evidence>